<evidence type="ECO:0000256" key="1">
    <source>
        <dbReference type="SAM" id="MobiDB-lite"/>
    </source>
</evidence>
<dbReference type="AlphaFoldDB" id="A0AAV9G566"/>
<gene>
    <name evidence="2" type="ORF">QBC34DRAFT_416562</name>
</gene>
<dbReference type="EMBL" id="MU865988">
    <property type="protein sequence ID" value="KAK4443681.1"/>
    <property type="molecule type" value="Genomic_DNA"/>
</dbReference>
<sequence length="357" mass="39956">MSHNNDNHRRGGKQGYGHGANNRRVSGNRHNNPEAISSYAEAKENVNKGKRDVAVYHLARDYESKNIAPVDSSKFFNVLHKPPLSFPRVERFQKVTPKTVDYRHVKLDMKNLVFTARDADGNPLPRGTPTKTIRPDRAVAGTMPVQDWVDTLTGTYSPTEHGMQTLVTGVMVHSKHTEEAYQRLVIEHNATRARQVQELLLKKFKNVPRRSAPGALSHDLTRPLSSRVRMPSPTGSVRTVDSEGAKRFMEGGDRGRVNKGGFNKPKAGLSRAEVWRRQKRAAEEATGSGIPGEPDERGDYDLEQAADARVQKNAAGHWQQTQGQDEYGVDMEDHVSMDVDREATPVQRDLDIVVQEE</sequence>
<accession>A0AAV9G566</accession>
<keyword evidence="3" id="KW-1185">Reference proteome</keyword>
<reference evidence="2" key="1">
    <citation type="journal article" date="2023" name="Mol. Phylogenet. Evol.">
        <title>Genome-scale phylogeny and comparative genomics of the fungal order Sordariales.</title>
        <authorList>
            <person name="Hensen N."/>
            <person name="Bonometti L."/>
            <person name="Westerberg I."/>
            <person name="Brannstrom I.O."/>
            <person name="Guillou S."/>
            <person name="Cros-Aarteil S."/>
            <person name="Calhoun S."/>
            <person name="Haridas S."/>
            <person name="Kuo A."/>
            <person name="Mondo S."/>
            <person name="Pangilinan J."/>
            <person name="Riley R."/>
            <person name="LaButti K."/>
            <person name="Andreopoulos B."/>
            <person name="Lipzen A."/>
            <person name="Chen C."/>
            <person name="Yan M."/>
            <person name="Daum C."/>
            <person name="Ng V."/>
            <person name="Clum A."/>
            <person name="Steindorff A."/>
            <person name="Ohm R.A."/>
            <person name="Martin F."/>
            <person name="Silar P."/>
            <person name="Natvig D.O."/>
            <person name="Lalanne C."/>
            <person name="Gautier V."/>
            <person name="Ament-Velasquez S.L."/>
            <person name="Kruys A."/>
            <person name="Hutchinson M.I."/>
            <person name="Powell A.J."/>
            <person name="Barry K."/>
            <person name="Miller A.N."/>
            <person name="Grigoriev I.V."/>
            <person name="Debuchy R."/>
            <person name="Gladieux P."/>
            <person name="Hiltunen Thoren M."/>
            <person name="Johannesson H."/>
        </authorList>
    </citation>
    <scope>NUCLEOTIDE SEQUENCE</scope>
    <source>
        <strain evidence="2">PSN243</strain>
    </source>
</reference>
<feature type="compositionally biased region" description="Basic and acidic residues" evidence="1">
    <location>
        <begin position="273"/>
        <end position="283"/>
    </location>
</feature>
<feature type="compositionally biased region" description="Basic and acidic residues" evidence="1">
    <location>
        <begin position="337"/>
        <end position="351"/>
    </location>
</feature>
<reference evidence="2" key="2">
    <citation type="submission" date="2023-05" db="EMBL/GenBank/DDBJ databases">
        <authorList>
            <consortium name="Lawrence Berkeley National Laboratory"/>
            <person name="Steindorff A."/>
            <person name="Hensen N."/>
            <person name="Bonometti L."/>
            <person name="Westerberg I."/>
            <person name="Brannstrom I.O."/>
            <person name="Guillou S."/>
            <person name="Cros-Aarteil S."/>
            <person name="Calhoun S."/>
            <person name="Haridas S."/>
            <person name="Kuo A."/>
            <person name="Mondo S."/>
            <person name="Pangilinan J."/>
            <person name="Riley R."/>
            <person name="Labutti K."/>
            <person name="Andreopoulos B."/>
            <person name="Lipzen A."/>
            <person name="Chen C."/>
            <person name="Yanf M."/>
            <person name="Daum C."/>
            <person name="Ng V."/>
            <person name="Clum A."/>
            <person name="Ohm R."/>
            <person name="Martin F."/>
            <person name="Silar P."/>
            <person name="Natvig D."/>
            <person name="Lalanne C."/>
            <person name="Gautier V."/>
            <person name="Ament-Velasquez S.L."/>
            <person name="Kruys A."/>
            <person name="Hutchinson M.I."/>
            <person name="Powell A.J."/>
            <person name="Barry K."/>
            <person name="Miller A.N."/>
            <person name="Grigoriev I.V."/>
            <person name="Debuchy R."/>
            <person name="Gladieux P."/>
            <person name="Thoren M.H."/>
            <person name="Johannesson H."/>
        </authorList>
    </citation>
    <scope>NUCLEOTIDE SEQUENCE</scope>
    <source>
        <strain evidence="2">PSN243</strain>
    </source>
</reference>
<comment type="caution">
    <text evidence="2">The sequence shown here is derived from an EMBL/GenBank/DDBJ whole genome shotgun (WGS) entry which is preliminary data.</text>
</comment>
<protein>
    <submittedName>
        <fullName evidence="2">Uncharacterized protein</fullName>
    </submittedName>
</protein>
<feature type="region of interest" description="Disordered" evidence="1">
    <location>
        <begin position="337"/>
        <end position="357"/>
    </location>
</feature>
<dbReference type="Proteomes" id="UP001321760">
    <property type="component" value="Unassembled WGS sequence"/>
</dbReference>
<feature type="region of interest" description="Disordered" evidence="1">
    <location>
        <begin position="1"/>
        <end position="33"/>
    </location>
</feature>
<name>A0AAV9G566_9PEZI</name>
<feature type="region of interest" description="Disordered" evidence="1">
    <location>
        <begin position="248"/>
        <end position="299"/>
    </location>
</feature>
<evidence type="ECO:0000313" key="2">
    <source>
        <dbReference type="EMBL" id="KAK4443681.1"/>
    </source>
</evidence>
<evidence type="ECO:0000313" key="3">
    <source>
        <dbReference type="Proteomes" id="UP001321760"/>
    </source>
</evidence>
<organism evidence="2 3">
    <name type="scientific">Podospora aff. communis PSN243</name>
    <dbReference type="NCBI Taxonomy" id="3040156"/>
    <lineage>
        <taxon>Eukaryota</taxon>
        <taxon>Fungi</taxon>
        <taxon>Dikarya</taxon>
        <taxon>Ascomycota</taxon>
        <taxon>Pezizomycotina</taxon>
        <taxon>Sordariomycetes</taxon>
        <taxon>Sordariomycetidae</taxon>
        <taxon>Sordariales</taxon>
        <taxon>Podosporaceae</taxon>
        <taxon>Podospora</taxon>
    </lineage>
</organism>
<proteinExistence type="predicted"/>